<dbReference type="PANTHER" id="PTHR46211:SF14">
    <property type="entry name" value="GLYCEROPHOSPHODIESTER PHOSPHODIESTERASE"/>
    <property type="match status" value="1"/>
</dbReference>
<gene>
    <name evidence="1" type="primary">ugpQ_1</name>
    <name evidence="1" type="ORF">CB4_00536</name>
</gene>
<keyword evidence="2" id="KW-1185">Reference proteome</keyword>
<dbReference type="EC" id="3.1.4.46" evidence="1"/>
<accession>A0A0U4WC77</accession>
<dbReference type="OrthoDB" id="384721at2"/>
<dbReference type="PROSITE" id="PS51704">
    <property type="entry name" value="GP_PDE"/>
    <property type="match status" value="1"/>
</dbReference>
<dbReference type="InterPro" id="IPR030395">
    <property type="entry name" value="GP_PDE_dom"/>
</dbReference>
<dbReference type="GO" id="GO:0006629">
    <property type="term" value="P:lipid metabolic process"/>
    <property type="evidence" value="ECO:0007669"/>
    <property type="project" value="InterPro"/>
</dbReference>
<dbReference type="AlphaFoldDB" id="A0A0U4WC77"/>
<dbReference type="GO" id="GO:0008889">
    <property type="term" value="F:glycerophosphodiester phosphodiesterase activity"/>
    <property type="evidence" value="ECO:0007669"/>
    <property type="project" value="UniProtKB-EC"/>
</dbReference>
<protein>
    <submittedName>
        <fullName evidence="1">Glycerophosphoryl diester phosphodiesterase</fullName>
        <ecNumber evidence="1">3.1.4.46</ecNumber>
    </submittedName>
</protein>
<dbReference type="KEGG" id="asoc:CB4_00536"/>
<keyword evidence="1" id="KW-0378">Hydrolase</keyword>
<dbReference type="SUPFAM" id="SSF51695">
    <property type="entry name" value="PLC-like phosphodiesterases"/>
    <property type="match status" value="1"/>
</dbReference>
<organism evidence="1 2">
    <name type="scientific">Aneurinibacillus soli</name>
    <dbReference type="NCBI Taxonomy" id="1500254"/>
    <lineage>
        <taxon>Bacteria</taxon>
        <taxon>Bacillati</taxon>
        <taxon>Bacillota</taxon>
        <taxon>Bacilli</taxon>
        <taxon>Bacillales</taxon>
        <taxon>Paenibacillaceae</taxon>
        <taxon>Aneurinibacillus group</taxon>
        <taxon>Aneurinibacillus</taxon>
    </lineage>
</organism>
<sequence length="240" mass="26984">MNICMAHRGWSGRAPENTRSAIRLALAESRIHSIELDVQLTKDGVPVVIHDFVLGRTANGSGPVGSHTYAELRQLDAGSWFGAEFRGECIPSFEEVLQEVKGRGRLNIELKTVADLYPGLEEKVVQLIHHYGMQHDVYVTSFDHDAIKRVNEIDSSLRTGLIFEGKPTLLREQLSRVGASLLSMSYMYLTKEFVVEMIESGILIVAWTVDDPKVMQHLMGFHPDLQICTNHPDRMLGLMR</sequence>
<dbReference type="RefSeq" id="WP_096463462.1">
    <property type="nucleotide sequence ID" value="NZ_AP017312.1"/>
</dbReference>
<dbReference type="EMBL" id="AP017312">
    <property type="protein sequence ID" value="BAU26409.1"/>
    <property type="molecule type" value="Genomic_DNA"/>
</dbReference>
<evidence type="ECO:0000313" key="2">
    <source>
        <dbReference type="Proteomes" id="UP000217696"/>
    </source>
</evidence>
<dbReference type="PANTHER" id="PTHR46211">
    <property type="entry name" value="GLYCEROPHOSPHORYL DIESTER PHOSPHODIESTERASE"/>
    <property type="match status" value="1"/>
</dbReference>
<dbReference type="InterPro" id="IPR017946">
    <property type="entry name" value="PLC-like_Pdiesterase_TIM-brl"/>
</dbReference>
<proteinExistence type="predicted"/>
<evidence type="ECO:0000313" key="1">
    <source>
        <dbReference type="EMBL" id="BAU26409.1"/>
    </source>
</evidence>
<reference evidence="1 2" key="1">
    <citation type="submission" date="2015-12" db="EMBL/GenBank/DDBJ databases">
        <title>Genome sequence of Aneurinibacillus soli.</title>
        <authorList>
            <person name="Lee J.S."/>
            <person name="Lee K.C."/>
            <person name="Kim K.K."/>
            <person name="Lee B.W."/>
        </authorList>
    </citation>
    <scope>NUCLEOTIDE SEQUENCE [LARGE SCALE GENOMIC DNA]</scope>
    <source>
        <strain evidence="1 2">CB4</strain>
    </source>
</reference>
<dbReference type="Pfam" id="PF03009">
    <property type="entry name" value="GDPD"/>
    <property type="match status" value="1"/>
</dbReference>
<dbReference type="Proteomes" id="UP000217696">
    <property type="component" value="Chromosome"/>
</dbReference>
<dbReference type="Gene3D" id="3.20.20.190">
    <property type="entry name" value="Phosphatidylinositol (PI) phosphodiesterase"/>
    <property type="match status" value="1"/>
</dbReference>
<name>A0A0U4WC77_9BACL</name>